<evidence type="ECO:0000256" key="3">
    <source>
        <dbReference type="ARBA" id="ARBA00023251"/>
    </source>
</evidence>
<proteinExistence type="inferred from homology"/>
<comment type="similarity">
    <text evidence="1">Belongs to the bleomycin resistance protein family.</text>
</comment>
<dbReference type="SUPFAM" id="SSF54593">
    <property type="entry name" value="Glyoxalase/Bleomycin resistance protein/Dihydroxybiphenyl dioxygenase"/>
    <property type="match status" value="1"/>
</dbReference>
<dbReference type="OrthoDB" id="9791602at2"/>
<feature type="domain" description="VOC" evidence="4">
    <location>
        <begin position="2"/>
        <end position="121"/>
    </location>
</feature>
<gene>
    <name evidence="5" type="ORF">PFRI_14850</name>
</gene>
<evidence type="ECO:0000259" key="4">
    <source>
        <dbReference type="PROSITE" id="PS51819"/>
    </source>
</evidence>
<dbReference type="InterPro" id="IPR037523">
    <property type="entry name" value="VOC_core"/>
</dbReference>
<dbReference type="PROSITE" id="PS51819">
    <property type="entry name" value="VOC"/>
    <property type="match status" value="1"/>
</dbReference>
<keyword evidence="3" id="KW-0046">Antibiotic resistance</keyword>
<keyword evidence="6" id="KW-1185">Reference proteome</keyword>
<evidence type="ECO:0000313" key="6">
    <source>
        <dbReference type="Proteomes" id="UP000184514"/>
    </source>
</evidence>
<evidence type="ECO:0000256" key="1">
    <source>
        <dbReference type="ARBA" id="ARBA00011051"/>
    </source>
</evidence>
<dbReference type="InterPro" id="IPR000335">
    <property type="entry name" value="Bleomycin-R"/>
</dbReference>
<evidence type="ECO:0000313" key="5">
    <source>
        <dbReference type="EMBL" id="OJI94249.1"/>
    </source>
</evidence>
<dbReference type="STRING" id="696762.PFRI_14850"/>
<dbReference type="GO" id="GO:0046677">
    <property type="term" value="P:response to antibiotic"/>
    <property type="evidence" value="ECO:0007669"/>
    <property type="project" value="UniProtKB-KW"/>
</dbReference>
<name>A0A1L9NYA8_9RHOB</name>
<dbReference type="Gene3D" id="3.10.180.10">
    <property type="entry name" value="2,3-Dihydroxybiphenyl 1,2-Dioxygenase, domain 1"/>
    <property type="match status" value="1"/>
</dbReference>
<evidence type="ECO:0000256" key="2">
    <source>
        <dbReference type="ARBA" id="ARBA00021572"/>
    </source>
</evidence>
<dbReference type="EMBL" id="MLCB01000111">
    <property type="protein sequence ID" value="OJI94249.1"/>
    <property type="molecule type" value="Genomic_DNA"/>
</dbReference>
<dbReference type="InterPro" id="IPR029068">
    <property type="entry name" value="Glyas_Bleomycin-R_OHBP_Dase"/>
</dbReference>
<dbReference type="InterPro" id="IPR004360">
    <property type="entry name" value="Glyas_Fos-R_dOase_dom"/>
</dbReference>
<accession>A0A1L9NYA8</accession>
<dbReference type="CDD" id="cd08349">
    <property type="entry name" value="BLMA_like"/>
    <property type="match status" value="1"/>
</dbReference>
<organism evidence="5 6">
    <name type="scientific">Planktotalea frisia</name>
    <dbReference type="NCBI Taxonomy" id="696762"/>
    <lineage>
        <taxon>Bacteria</taxon>
        <taxon>Pseudomonadati</taxon>
        <taxon>Pseudomonadota</taxon>
        <taxon>Alphaproteobacteria</taxon>
        <taxon>Rhodobacterales</taxon>
        <taxon>Paracoccaceae</taxon>
        <taxon>Planktotalea</taxon>
    </lineage>
</organism>
<protein>
    <recommendedName>
        <fullName evidence="2">Bleomycin resistance protein</fullName>
    </recommendedName>
</protein>
<dbReference type="RefSeq" id="WP_072630078.1">
    <property type="nucleotide sequence ID" value="NZ_MLCB01000111.1"/>
</dbReference>
<reference evidence="5 6" key="1">
    <citation type="submission" date="2016-10" db="EMBL/GenBank/DDBJ databases">
        <title>Genome sequence of Planktotalea frisia SH6-1.</title>
        <authorList>
            <person name="Poehlein A."/>
            <person name="Bakenhus I."/>
            <person name="Voget S."/>
            <person name="Brinkhoff T."/>
            <person name="Simon M."/>
        </authorList>
    </citation>
    <scope>NUCLEOTIDE SEQUENCE [LARGE SCALE GENOMIC DNA]</scope>
    <source>
        <strain evidence="5 6">SH6-1</strain>
    </source>
</reference>
<dbReference type="Pfam" id="PF00903">
    <property type="entry name" value="Glyoxalase"/>
    <property type="match status" value="1"/>
</dbReference>
<sequence length="124" mass="13909">MHLKQITPFVPCTSLQKQIGFYRDILGFAVGGQASNYAFLRRDDVAIRLVEVYASVDLHAAERESSFYVDVVGLDALYATLKPALDTLAQGRVRAPFNQDYGQREFHVTDEDCTLIFFGEALTN</sequence>
<dbReference type="AlphaFoldDB" id="A0A1L9NYA8"/>
<comment type="caution">
    <text evidence="5">The sequence shown here is derived from an EMBL/GenBank/DDBJ whole genome shotgun (WGS) entry which is preliminary data.</text>
</comment>
<dbReference type="Proteomes" id="UP000184514">
    <property type="component" value="Unassembled WGS sequence"/>
</dbReference>